<dbReference type="EMBL" id="JAIMJA010000002">
    <property type="protein sequence ID" value="MCE2593592.1"/>
    <property type="molecule type" value="Genomic_DNA"/>
</dbReference>
<proteinExistence type="predicted"/>
<dbReference type="Gene3D" id="3.40.50.1820">
    <property type="entry name" value="alpha/beta hydrolase"/>
    <property type="match status" value="1"/>
</dbReference>
<dbReference type="PANTHER" id="PTHR22946">
    <property type="entry name" value="DIENELACTONE HYDROLASE DOMAIN-CONTAINING PROTEIN-RELATED"/>
    <property type="match status" value="1"/>
</dbReference>
<dbReference type="Proteomes" id="UP001201273">
    <property type="component" value="Unassembled WGS sequence"/>
</dbReference>
<dbReference type="Pfam" id="PF06500">
    <property type="entry name" value="FrsA-like"/>
    <property type="match status" value="1"/>
</dbReference>
<dbReference type="RefSeq" id="WP_233051197.1">
    <property type="nucleotide sequence ID" value="NZ_JAIMJA010000002.1"/>
</dbReference>
<dbReference type="NCBIfam" id="NF003460">
    <property type="entry name" value="PRK05077.1"/>
    <property type="match status" value="1"/>
</dbReference>
<keyword evidence="1" id="KW-0378">Hydrolase</keyword>
<accession>A0ABS8W674</accession>
<dbReference type="InterPro" id="IPR010520">
    <property type="entry name" value="FrsA-like"/>
</dbReference>
<evidence type="ECO:0000256" key="1">
    <source>
        <dbReference type="ARBA" id="ARBA00022801"/>
    </source>
</evidence>
<dbReference type="SUPFAM" id="SSF53474">
    <property type="entry name" value="alpha/beta-Hydrolases"/>
    <property type="match status" value="1"/>
</dbReference>
<gene>
    <name evidence="2" type="primary">frsA</name>
    <name evidence="2" type="ORF">K6Y31_02045</name>
</gene>
<keyword evidence="3" id="KW-1185">Reference proteome</keyword>
<comment type="caution">
    <text evidence="2">The sequence shown here is derived from an EMBL/GenBank/DDBJ whole genome shotgun (WGS) entry which is preliminary data.</text>
</comment>
<reference evidence="2 3" key="1">
    <citation type="journal article" date="2022" name="Environ. Microbiol. Rep.">
        <title>Eco-phylogenetic analyses reveal divergent evolution of vitamin B12 metabolism in the marine bacterial family 'Psychromonadaceae'.</title>
        <authorList>
            <person name="Jin X."/>
            <person name="Yang Y."/>
            <person name="Cao H."/>
            <person name="Gao B."/>
            <person name="Zhao Z."/>
        </authorList>
    </citation>
    <scope>NUCLEOTIDE SEQUENCE [LARGE SCALE GENOMIC DNA]</scope>
    <source>
        <strain evidence="2 3">MKS20</strain>
    </source>
</reference>
<protein>
    <submittedName>
        <fullName evidence="2">Esterase FrsA</fullName>
    </submittedName>
</protein>
<evidence type="ECO:0000313" key="3">
    <source>
        <dbReference type="Proteomes" id="UP001201273"/>
    </source>
</evidence>
<organism evidence="2 3">
    <name type="scientific">Motilimonas cestriensis</name>
    <dbReference type="NCBI Taxonomy" id="2742685"/>
    <lineage>
        <taxon>Bacteria</taxon>
        <taxon>Pseudomonadati</taxon>
        <taxon>Pseudomonadota</taxon>
        <taxon>Gammaproteobacteria</taxon>
        <taxon>Alteromonadales</taxon>
        <taxon>Alteromonadales genera incertae sedis</taxon>
        <taxon>Motilimonas</taxon>
    </lineage>
</organism>
<dbReference type="PANTHER" id="PTHR22946:SF4">
    <property type="entry name" value="ESTERASE FRSA"/>
    <property type="match status" value="1"/>
</dbReference>
<dbReference type="InterPro" id="IPR029058">
    <property type="entry name" value="AB_hydrolase_fold"/>
</dbReference>
<evidence type="ECO:0000313" key="2">
    <source>
        <dbReference type="EMBL" id="MCE2593592.1"/>
    </source>
</evidence>
<dbReference type="InterPro" id="IPR050261">
    <property type="entry name" value="FrsA_esterase"/>
</dbReference>
<sequence length="420" mass="47357">MSSQNLSEKLFKIKFNYPETSTISNPKAKLSSTSPVGEMMDNDNTPGWYRLLRRAQWAWQGIDPIEVEAILAKIAMSKQTRTRDDLLDTVTDYRKGNWTYEWSQPGAVWQHKAKDALANEQFDLARHAFYMASQYYAVSGYPHLKGDELALQAHTLANLCYREMGKLLPNPLRIIDVPYKGKTIHCYLHLAQEDQISPVVIVCGAIDTMQIEYFKLFERNLAPAGLAMLTVDMPGLGFASSVKLEQDSTQVLQAVIAHLKKVPWVDYDNIALLGGRLGANLVTRLAYIEPFSIKAAVSVGGAVDKLFVEPERFNLLPQMMLDTIANRMGLTSEDHELLFQRCKVFSLSRQGLLGRSRTKVPLLSIGHAEDLICPEIDIKMIARGSLSGESIIINQPPIFKSYYRALDQAAEWLKQYLLDR</sequence>
<name>A0ABS8W674_9GAMM</name>